<sequence length="71" mass="7845">MPTSPPEVEGQNYFKFLVQENGHIFFLNQNVGTDGTATCVTLTAGEPPAHTCGYSQHLLERESDPDCIHRP</sequence>
<reference evidence="1 2" key="1">
    <citation type="journal article" date="2015" name="Parasit. Vectors">
        <title>Draft genome of the scabies mite.</title>
        <authorList>
            <person name="Rider S.D.Jr."/>
            <person name="Morgan M.S."/>
            <person name="Arlian L.G."/>
        </authorList>
    </citation>
    <scope>NUCLEOTIDE SEQUENCE [LARGE SCALE GENOMIC DNA]</scope>
    <source>
        <strain evidence="1">Arlian Lab</strain>
    </source>
</reference>
<dbReference type="AlphaFoldDB" id="A0A132AJJ3"/>
<comment type="caution">
    <text evidence="1">The sequence shown here is derived from an EMBL/GenBank/DDBJ whole genome shotgun (WGS) entry which is preliminary data.</text>
</comment>
<evidence type="ECO:0000313" key="2">
    <source>
        <dbReference type="Proteomes" id="UP000616769"/>
    </source>
</evidence>
<proteinExistence type="predicted"/>
<dbReference type="EMBL" id="JXLN01016549">
    <property type="protein sequence ID" value="KPM11141.1"/>
    <property type="molecule type" value="Genomic_DNA"/>
</dbReference>
<name>A0A132AJJ3_SARSC</name>
<organism evidence="1 2">
    <name type="scientific">Sarcoptes scabiei</name>
    <name type="common">Itch mite</name>
    <name type="synonym">Acarus scabiei</name>
    <dbReference type="NCBI Taxonomy" id="52283"/>
    <lineage>
        <taxon>Eukaryota</taxon>
        <taxon>Metazoa</taxon>
        <taxon>Ecdysozoa</taxon>
        <taxon>Arthropoda</taxon>
        <taxon>Chelicerata</taxon>
        <taxon>Arachnida</taxon>
        <taxon>Acari</taxon>
        <taxon>Acariformes</taxon>
        <taxon>Sarcoptiformes</taxon>
        <taxon>Astigmata</taxon>
        <taxon>Psoroptidia</taxon>
        <taxon>Sarcoptoidea</taxon>
        <taxon>Sarcoptidae</taxon>
        <taxon>Sarcoptinae</taxon>
        <taxon>Sarcoptes</taxon>
    </lineage>
</organism>
<protein>
    <submittedName>
        <fullName evidence="1">Uncharacterized protein</fullName>
    </submittedName>
</protein>
<accession>A0A132AJJ3</accession>
<dbReference type="Proteomes" id="UP000616769">
    <property type="component" value="Unassembled WGS sequence"/>
</dbReference>
<gene>
    <name evidence="1" type="ORF">QR98_0097090</name>
</gene>
<evidence type="ECO:0000313" key="1">
    <source>
        <dbReference type="EMBL" id="KPM11141.1"/>
    </source>
</evidence>
<dbReference type="VEuPathDB" id="VectorBase:SSCA006634"/>